<evidence type="ECO:0000313" key="1">
    <source>
        <dbReference type="EMBL" id="PBK60928.1"/>
    </source>
</evidence>
<sequence>MKTTKIFRLGMVLKPMQDRHRSLLGRRASEGHLGMDHWQARMGKSSITDRHSVARAASIIRTSLPRRKERKSRPLRLFDMSSARPVRPRVLYPRQGISTVPHLRTTAPTQHPRRIWPSLRHPLPMLRPFPLHRYTTPRISPLRPLSRTCLPHLFRPPPSQEFHRYSNATTFQ</sequence>
<protein>
    <submittedName>
        <fullName evidence="1">Uncharacterized protein</fullName>
    </submittedName>
</protein>
<proteinExistence type="predicted"/>
<gene>
    <name evidence="1" type="ORF">ARMSODRAFT_682476</name>
</gene>
<keyword evidence="2" id="KW-1185">Reference proteome</keyword>
<accession>A0A2H3B4J9</accession>
<organism evidence="1 2">
    <name type="scientific">Armillaria solidipes</name>
    <dbReference type="NCBI Taxonomy" id="1076256"/>
    <lineage>
        <taxon>Eukaryota</taxon>
        <taxon>Fungi</taxon>
        <taxon>Dikarya</taxon>
        <taxon>Basidiomycota</taxon>
        <taxon>Agaricomycotina</taxon>
        <taxon>Agaricomycetes</taxon>
        <taxon>Agaricomycetidae</taxon>
        <taxon>Agaricales</taxon>
        <taxon>Marasmiineae</taxon>
        <taxon>Physalacriaceae</taxon>
        <taxon>Armillaria</taxon>
    </lineage>
</organism>
<name>A0A2H3B4J9_9AGAR</name>
<dbReference type="AlphaFoldDB" id="A0A2H3B4J9"/>
<reference evidence="2" key="1">
    <citation type="journal article" date="2017" name="Nat. Ecol. Evol.">
        <title>Genome expansion and lineage-specific genetic innovations in the forest pathogenic fungi Armillaria.</title>
        <authorList>
            <person name="Sipos G."/>
            <person name="Prasanna A.N."/>
            <person name="Walter M.C."/>
            <person name="O'Connor E."/>
            <person name="Balint B."/>
            <person name="Krizsan K."/>
            <person name="Kiss B."/>
            <person name="Hess J."/>
            <person name="Varga T."/>
            <person name="Slot J."/>
            <person name="Riley R."/>
            <person name="Boka B."/>
            <person name="Rigling D."/>
            <person name="Barry K."/>
            <person name="Lee J."/>
            <person name="Mihaltcheva S."/>
            <person name="LaButti K."/>
            <person name="Lipzen A."/>
            <person name="Waldron R."/>
            <person name="Moloney N.M."/>
            <person name="Sperisen C."/>
            <person name="Kredics L."/>
            <person name="Vagvoelgyi C."/>
            <person name="Patrignani A."/>
            <person name="Fitzpatrick D."/>
            <person name="Nagy I."/>
            <person name="Doyle S."/>
            <person name="Anderson J.B."/>
            <person name="Grigoriev I.V."/>
            <person name="Gueldener U."/>
            <person name="Muensterkoetter M."/>
            <person name="Nagy L.G."/>
        </authorList>
    </citation>
    <scope>NUCLEOTIDE SEQUENCE [LARGE SCALE GENOMIC DNA]</scope>
    <source>
        <strain evidence="2">28-4</strain>
    </source>
</reference>
<dbReference type="EMBL" id="KZ293481">
    <property type="protein sequence ID" value="PBK60928.1"/>
    <property type="molecule type" value="Genomic_DNA"/>
</dbReference>
<dbReference type="Proteomes" id="UP000218334">
    <property type="component" value="Unassembled WGS sequence"/>
</dbReference>
<evidence type="ECO:0000313" key="2">
    <source>
        <dbReference type="Proteomes" id="UP000218334"/>
    </source>
</evidence>